<dbReference type="EMBL" id="GBRH01251292">
    <property type="protein sequence ID" value="JAD46603.1"/>
    <property type="molecule type" value="Transcribed_RNA"/>
</dbReference>
<name>A0A0A9A9N3_ARUDO</name>
<evidence type="ECO:0000313" key="1">
    <source>
        <dbReference type="EMBL" id="JAD46603.1"/>
    </source>
</evidence>
<proteinExistence type="predicted"/>
<accession>A0A0A9A9N3</accession>
<organism evidence="1">
    <name type="scientific">Arundo donax</name>
    <name type="common">Giant reed</name>
    <name type="synonym">Donax arundinaceus</name>
    <dbReference type="NCBI Taxonomy" id="35708"/>
    <lineage>
        <taxon>Eukaryota</taxon>
        <taxon>Viridiplantae</taxon>
        <taxon>Streptophyta</taxon>
        <taxon>Embryophyta</taxon>
        <taxon>Tracheophyta</taxon>
        <taxon>Spermatophyta</taxon>
        <taxon>Magnoliopsida</taxon>
        <taxon>Liliopsida</taxon>
        <taxon>Poales</taxon>
        <taxon>Poaceae</taxon>
        <taxon>PACMAD clade</taxon>
        <taxon>Arundinoideae</taxon>
        <taxon>Arundineae</taxon>
        <taxon>Arundo</taxon>
    </lineage>
</organism>
<protein>
    <submittedName>
        <fullName evidence="1">Uncharacterized protein</fullName>
    </submittedName>
</protein>
<dbReference type="AlphaFoldDB" id="A0A0A9A9N3"/>
<sequence length="35" mass="3733">MAPSTTANSIHLCMCSIFTNAQLFMLPSPLNSSCT</sequence>
<reference evidence="1" key="1">
    <citation type="submission" date="2014-09" db="EMBL/GenBank/DDBJ databases">
        <authorList>
            <person name="Magalhaes I.L.F."/>
            <person name="Oliveira U."/>
            <person name="Santos F.R."/>
            <person name="Vidigal T.H.D.A."/>
            <person name="Brescovit A.D."/>
            <person name="Santos A.J."/>
        </authorList>
    </citation>
    <scope>NUCLEOTIDE SEQUENCE</scope>
    <source>
        <tissue evidence="1">Shoot tissue taken approximately 20 cm above the soil surface</tissue>
    </source>
</reference>
<reference evidence="1" key="2">
    <citation type="journal article" date="2015" name="Data Brief">
        <title>Shoot transcriptome of the giant reed, Arundo donax.</title>
        <authorList>
            <person name="Barrero R.A."/>
            <person name="Guerrero F.D."/>
            <person name="Moolhuijzen P."/>
            <person name="Goolsby J.A."/>
            <person name="Tidwell J."/>
            <person name="Bellgard S.E."/>
            <person name="Bellgard M.I."/>
        </authorList>
    </citation>
    <scope>NUCLEOTIDE SEQUENCE</scope>
    <source>
        <tissue evidence="1">Shoot tissue taken approximately 20 cm above the soil surface</tissue>
    </source>
</reference>